<sequence length="97" mass="11160">FFLGPRPQARLQRDPETEAADARAAGLEEVHLRTERLRAEFLDIGAVVYFLRKEVWTVPGFTVEAHRDRVRALHELIRRDGSFVAHASRTLIEARKP</sequence>
<keyword evidence="3" id="KW-1185">Reference proteome</keyword>
<comment type="caution">
    <text evidence="2">The sequence shown here is derived from an EMBL/GenBank/DDBJ whole genome shotgun (WGS) entry which is preliminary data.</text>
</comment>
<organism evidence="2 3">
    <name type="scientific">Prauserella cavernicola</name>
    <dbReference type="NCBI Taxonomy" id="2800127"/>
    <lineage>
        <taxon>Bacteria</taxon>
        <taxon>Bacillati</taxon>
        <taxon>Actinomycetota</taxon>
        <taxon>Actinomycetes</taxon>
        <taxon>Pseudonocardiales</taxon>
        <taxon>Pseudonocardiaceae</taxon>
        <taxon>Prauserella</taxon>
    </lineage>
</organism>
<reference evidence="2" key="1">
    <citation type="submission" date="2020-12" db="EMBL/GenBank/DDBJ databases">
        <title>Prauserella sp. ASG 168, a novel actinomycete isolated from cave rock.</title>
        <authorList>
            <person name="Suriyachadkun C."/>
        </authorList>
    </citation>
    <scope>NUCLEOTIDE SEQUENCE</scope>
    <source>
        <strain evidence="2">ASG 168</strain>
    </source>
</reference>
<name>A0A934R094_9PSEU</name>
<proteinExistence type="predicted"/>
<dbReference type="GO" id="GO:0032259">
    <property type="term" value="P:methylation"/>
    <property type="evidence" value="ECO:0007669"/>
    <property type="project" value="UniProtKB-KW"/>
</dbReference>
<dbReference type="PANTHER" id="PTHR43460">
    <property type="entry name" value="METHYLTRANSFERASE"/>
    <property type="match status" value="1"/>
</dbReference>
<dbReference type="GO" id="GO:0008168">
    <property type="term" value="F:methyltransferase activity"/>
    <property type="evidence" value="ECO:0007669"/>
    <property type="project" value="UniProtKB-KW"/>
</dbReference>
<evidence type="ECO:0000313" key="3">
    <source>
        <dbReference type="Proteomes" id="UP000635245"/>
    </source>
</evidence>
<gene>
    <name evidence="2" type="ORF">JHE00_34620</name>
</gene>
<dbReference type="InterPro" id="IPR052939">
    <property type="entry name" value="23S_rRNA_MeTrnsfrase_RlmA"/>
</dbReference>
<evidence type="ECO:0000256" key="1">
    <source>
        <dbReference type="SAM" id="MobiDB-lite"/>
    </source>
</evidence>
<dbReference type="AlphaFoldDB" id="A0A934R094"/>
<protein>
    <submittedName>
        <fullName evidence="2">SAM-dependent methyltransferase</fullName>
    </submittedName>
</protein>
<dbReference type="Proteomes" id="UP000635245">
    <property type="component" value="Unassembled WGS sequence"/>
</dbReference>
<dbReference type="PANTHER" id="PTHR43460:SF1">
    <property type="entry name" value="METHYLTRANSFERASE TYPE 11 DOMAIN-CONTAINING PROTEIN"/>
    <property type="match status" value="1"/>
</dbReference>
<accession>A0A934R094</accession>
<feature type="region of interest" description="Disordered" evidence="1">
    <location>
        <begin position="1"/>
        <end position="22"/>
    </location>
</feature>
<keyword evidence="2" id="KW-0808">Transferase</keyword>
<keyword evidence="2" id="KW-0489">Methyltransferase</keyword>
<evidence type="ECO:0000313" key="2">
    <source>
        <dbReference type="EMBL" id="MBK1789485.1"/>
    </source>
</evidence>
<feature type="non-terminal residue" evidence="2">
    <location>
        <position position="1"/>
    </location>
</feature>
<dbReference type="EMBL" id="JAENJH010000043">
    <property type="protein sequence ID" value="MBK1789485.1"/>
    <property type="molecule type" value="Genomic_DNA"/>
</dbReference>